<evidence type="ECO:0000313" key="4">
    <source>
        <dbReference type="RefSeq" id="XP_030757671.1"/>
    </source>
</evidence>
<dbReference type="FunCoup" id="A0A6J2Y329">
    <property type="interactions" value="1"/>
</dbReference>
<dbReference type="Pfam" id="PF24985">
    <property type="entry name" value="DUF7775"/>
    <property type="match status" value="1"/>
</dbReference>
<accession>A0A6J2Y329</accession>
<dbReference type="PANTHER" id="PTHR36692">
    <property type="entry name" value="PROTEIN SNAKESKIN"/>
    <property type="match status" value="1"/>
</dbReference>
<name>A0A6J2Y329_SITOR</name>
<dbReference type="RefSeq" id="XP_030757671.1">
    <property type="nucleotide sequence ID" value="XM_030901811.1"/>
</dbReference>
<feature type="transmembrane region" description="Helical" evidence="1">
    <location>
        <begin position="108"/>
        <end position="125"/>
    </location>
</feature>
<dbReference type="InterPro" id="IPR056677">
    <property type="entry name" value="DUF7775"/>
</dbReference>
<dbReference type="GeneID" id="115883445"/>
<feature type="domain" description="DUF7775" evidence="2">
    <location>
        <begin position="10"/>
        <end position="92"/>
    </location>
</feature>
<keyword evidence="1" id="KW-1133">Transmembrane helix</keyword>
<dbReference type="PANTHER" id="PTHR36692:SF2">
    <property type="entry name" value="GEO12064P1"/>
    <property type="match status" value="1"/>
</dbReference>
<evidence type="ECO:0000313" key="3">
    <source>
        <dbReference type="Proteomes" id="UP000504635"/>
    </source>
</evidence>
<evidence type="ECO:0000256" key="1">
    <source>
        <dbReference type="SAM" id="Phobius"/>
    </source>
</evidence>
<dbReference type="Proteomes" id="UP000504635">
    <property type="component" value="Unplaced"/>
</dbReference>
<gene>
    <name evidence="4" type="primary">LOC115883445</name>
</gene>
<protein>
    <submittedName>
        <fullName evidence="4">Uncharacterized protein LOC115883445</fullName>
    </submittedName>
</protein>
<keyword evidence="3" id="KW-1185">Reference proteome</keyword>
<evidence type="ECO:0000259" key="2">
    <source>
        <dbReference type="Pfam" id="PF24985"/>
    </source>
</evidence>
<dbReference type="InParanoid" id="A0A6J2Y329"/>
<feature type="transmembrane region" description="Helical" evidence="1">
    <location>
        <begin position="39"/>
        <end position="58"/>
    </location>
</feature>
<feature type="transmembrane region" description="Helical" evidence="1">
    <location>
        <begin position="9"/>
        <end position="27"/>
    </location>
</feature>
<proteinExistence type="predicted"/>
<feature type="transmembrane region" description="Helical" evidence="1">
    <location>
        <begin position="70"/>
        <end position="88"/>
    </location>
</feature>
<organism evidence="3 4">
    <name type="scientific">Sitophilus oryzae</name>
    <name type="common">Rice weevil</name>
    <name type="synonym">Curculio oryzae</name>
    <dbReference type="NCBI Taxonomy" id="7048"/>
    <lineage>
        <taxon>Eukaryota</taxon>
        <taxon>Metazoa</taxon>
        <taxon>Ecdysozoa</taxon>
        <taxon>Arthropoda</taxon>
        <taxon>Hexapoda</taxon>
        <taxon>Insecta</taxon>
        <taxon>Pterygota</taxon>
        <taxon>Neoptera</taxon>
        <taxon>Endopterygota</taxon>
        <taxon>Coleoptera</taxon>
        <taxon>Polyphaga</taxon>
        <taxon>Cucujiformia</taxon>
        <taxon>Curculionidae</taxon>
        <taxon>Dryophthorinae</taxon>
        <taxon>Sitophilus</taxon>
    </lineage>
</organism>
<reference evidence="4" key="1">
    <citation type="submission" date="2025-08" db="UniProtKB">
        <authorList>
            <consortium name="RefSeq"/>
        </authorList>
    </citation>
    <scope>IDENTIFICATION</scope>
    <source>
        <tissue evidence="4">Gonads</tissue>
    </source>
</reference>
<dbReference type="KEGG" id="soy:115883445"/>
<dbReference type="GO" id="GO:0005886">
    <property type="term" value="C:plasma membrane"/>
    <property type="evidence" value="ECO:0007669"/>
    <property type="project" value="TreeGrafter"/>
</dbReference>
<dbReference type="InterPro" id="IPR038976">
    <property type="entry name" value="Ssk"/>
</dbReference>
<dbReference type="GO" id="GO:0019991">
    <property type="term" value="P:septate junction assembly"/>
    <property type="evidence" value="ECO:0007669"/>
    <property type="project" value="InterPro"/>
</dbReference>
<keyword evidence="1" id="KW-0812">Transmembrane</keyword>
<sequence>MAMAISRLSIIKFLELLVAIACIGLHHKSATGDWNVDTLSAATFGGFVIILIGGFAGYLLSAPISKKIDIFYSLAGCALFVAAGALNIKHFEDYSKSEWRDYGLAKGSLAIINGVFFLLDGLITWRGDF</sequence>
<keyword evidence="1" id="KW-0472">Membrane</keyword>
<dbReference type="AlphaFoldDB" id="A0A6J2Y329"/>
<dbReference type="OrthoDB" id="6349206at2759"/>